<dbReference type="PANTHER" id="PTHR30069:SF29">
    <property type="entry name" value="HEMOGLOBIN AND HEMOGLOBIN-HAPTOGLOBIN-BINDING PROTEIN 1-RELATED"/>
    <property type="match status" value="1"/>
</dbReference>
<evidence type="ECO:0000313" key="16">
    <source>
        <dbReference type="Proteomes" id="UP001302949"/>
    </source>
</evidence>
<evidence type="ECO:0000256" key="11">
    <source>
        <dbReference type="RuleBase" id="RU003357"/>
    </source>
</evidence>
<evidence type="ECO:0000259" key="13">
    <source>
        <dbReference type="Pfam" id="PF00593"/>
    </source>
</evidence>
<evidence type="ECO:0000256" key="7">
    <source>
        <dbReference type="ARBA" id="ARBA00023136"/>
    </source>
</evidence>
<evidence type="ECO:0000256" key="2">
    <source>
        <dbReference type="ARBA" id="ARBA00022448"/>
    </source>
</evidence>
<accession>A0ABU5QA26</accession>
<dbReference type="InterPro" id="IPR012910">
    <property type="entry name" value="Plug_dom"/>
</dbReference>
<feature type="domain" description="TonB-dependent receptor plug" evidence="14">
    <location>
        <begin position="124"/>
        <end position="232"/>
    </location>
</feature>
<evidence type="ECO:0000313" key="15">
    <source>
        <dbReference type="EMBL" id="MEA5139695.1"/>
    </source>
</evidence>
<keyword evidence="8 15" id="KW-0675">Receptor</keyword>
<evidence type="ECO:0000256" key="12">
    <source>
        <dbReference type="SAM" id="SignalP"/>
    </source>
</evidence>
<keyword evidence="3 10" id="KW-1134">Transmembrane beta strand</keyword>
<dbReference type="SUPFAM" id="SSF56935">
    <property type="entry name" value="Porins"/>
    <property type="match status" value="1"/>
</dbReference>
<dbReference type="SUPFAM" id="SSF49464">
    <property type="entry name" value="Carboxypeptidase regulatory domain-like"/>
    <property type="match status" value="1"/>
</dbReference>
<feature type="chain" id="PRO_5046001232" evidence="12">
    <location>
        <begin position="21"/>
        <end position="736"/>
    </location>
</feature>
<protein>
    <submittedName>
        <fullName evidence="15">TonB-dependent receptor</fullName>
    </submittedName>
</protein>
<keyword evidence="5 12" id="KW-0732">Signal</keyword>
<keyword evidence="7 10" id="KW-0472">Membrane</keyword>
<evidence type="ECO:0000256" key="6">
    <source>
        <dbReference type="ARBA" id="ARBA00023077"/>
    </source>
</evidence>
<evidence type="ECO:0000259" key="14">
    <source>
        <dbReference type="Pfam" id="PF07715"/>
    </source>
</evidence>
<dbReference type="Pfam" id="PF07715">
    <property type="entry name" value="Plug"/>
    <property type="match status" value="1"/>
</dbReference>
<dbReference type="PROSITE" id="PS52016">
    <property type="entry name" value="TONB_DEPENDENT_REC_3"/>
    <property type="match status" value="1"/>
</dbReference>
<comment type="subcellular location">
    <subcellularLocation>
        <location evidence="1 10">Cell outer membrane</location>
        <topology evidence="1 10">Multi-pass membrane protein</topology>
    </subcellularLocation>
</comment>
<dbReference type="Proteomes" id="UP001302949">
    <property type="component" value="Unassembled WGS sequence"/>
</dbReference>
<evidence type="ECO:0000256" key="4">
    <source>
        <dbReference type="ARBA" id="ARBA00022692"/>
    </source>
</evidence>
<evidence type="ECO:0000256" key="10">
    <source>
        <dbReference type="PROSITE-ProRule" id="PRU01360"/>
    </source>
</evidence>
<dbReference type="RefSeq" id="WP_323296853.1">
    <property type="nucleotide sequence ID" value="NZ_JAYFUM010000011.1"/>
</dbReference>
<dbReference type="InterPro" id="IPR036942">
    <property type="entry name" value="Beta-barrel_TonB_sf"/>
</dbReference>
<evidence type="ECO:0000256" key="3">
    <source>
        <dbReference type="ARBA" id="ARBA00022452"/>
    </source>
</evidence>
<dbReference type="InterPro" id="IPR000531">
    <property type="entry name" value="Beta-barrel_TonB"/>
</dbReference>
<keyword evidence="9 10" id="KW-0998">Cell outer membrane</keyword>
<dbReference type="Gene3D" id="2.40.170.20">
    <property type="entry name" value="TonB-dependent receptor, beta-barrel domain"/>
    <property type="match status" value="1"/>
</dbReference>
<feature type="signal peptide" evidence="12">
    <location>
        <begin position="1"/>
        <end position="20"/>
    </location>
</feature>
<keyword evidence="16" id="KW-1185">Reference proteome</keyword>
<sequence length="736" mass="81768">MKQKLLFLSIFLVLSSQLFGQNLGISFKIVDSTKNEVLIGASIRLLGSQKNIGASTDANGLAQIKNLSAGKQTFEASFIGYEKRQFDITLPINQTQQPFVVALVPSEEDLEEVTVTATRTNSRIEDLPIKVEVLGQEDMDEESAVVPGNVASILGDISIIHIQKTSPINGNQAIRMQGLDAKYTQILRDGIPLFEGFSGNLGVLQIPPLDLRQVEVVKGSVSTLYGGGAIGGMINIVSKTPTSASPEITAVLNRSNLKESNLNTYYAQKFGKFGMTLFAGLTDQKAVDVNSDGFSDSPLIKQFSFHPRFFYGISEKSKVNLGYSFITEKRAGGVVDAVNQENNNGPLFVSANDFERHTVDYNFNHAFSDNNSFTIKGAISQFNRNFTEQSKFFKANQTSSYTEVSDFISTEKHKIVIGGNFTLEHFKKPQIDSTALVSYQYYTLGFFVQDDWQLLSKLSLQTGLRIDKHNVFGTFVLPRISLMTKPSEHFTIRWSVGTGYKTPNVFANQTPANSITSVNYWNLLPLGTDIKSEHSIGSNIDIAYSTHIGEDFSIQLDQAFYYTNISNPIVATAVDNQSSRTRLTNATYDVNSIGTDTYLRMEYKAIEFYLGYNHTIAKRSGSGETAYLPFSPQNKFSLTLAYSVENKWRFGIESSFVGSQYLYDNQKVKNYSFWAAAIERKFGSHLSLVLNAENVLNIKQSDFEKVVTGTLQNPSFKPIWAPQEGAIVNLALKYKL</sequence>
<dbReference type="InterPro" id="IPR008969">
    <property type="entry name" value="CarboxyPept-like_regulatory"/>
</dbReference>
<evidence type="ECO:0000256" key="9">
    <source>
        <dbReference type="ARBA" id="ARBA00023237"/>
    </source>
</evidence>
<gene>
    <name evidence="15" type="ORF">VB248_11130</name>
</gene>
<reference evidence="15 16" key="1">
    <citation type="submission" date="2023-12" db="EMBL/GenBank/DDBJ databases">
        <title>Novel species of the genus Arcicella isolated from rivers.</title>
        <authorList>
            <person name="Lu H."/>
        </authorList>
    </citation>
    <scope>NUCLEOTIDE SEQUENCE [LARGE SCALE GENOMIC DNA]</scope>
    <source>
        <strain evidence="15 16">KCTC 23307</strain>
    </source>
</reference>
<feature type="domain" description="TonB-dependent receptor-like beta-barrel" evidence="13">
    <location>
        <begin position="339"/>
        <end position="695"/>
    </location>
</feature>
<dbReference type="Gene3D" id="2.170.130.10">
    <property type="entry name" value="TonB-dependent receptor, plug domain"/>
    <property type="match status" value="1"/>
</dbReference>
<dbReference type="InterPro" id="IPR037066">
    <property type="entry name" value="Plug_dom_sf"/>
</dbReference>
<name>A0ABU5QA26_9BACT</name>
<dbReference type="InterPro" id="IPR039426">
    <property type="entry name" value="TonB-dep_rcpt-like"/>
</dbReference>
<dbReference type="Pfam" id="PF13715">
    <property type="entry name" value="CarbopepD_reg_2"/>
    <property type="match status" value="1"/>
</dbReference>
<keyword evidence="2 10" id="KW-0813">Transport</keyword>
<dbReference type="PANTHER" id="PTHR30069">
    <property type="entry name" value="TONB-DEPENDENT OUTER MEMBRANE RECEPTOR"/>
    <property type="match status" value="1"/>
</dbReference>
<evidence type="ECO:0000256" key="5">
    <source>
        <dbReference type="ARBA" id="ARBA00022729"/>
    </source>
</evidence>
<dbReference type="Gene3D" id="2.60.40.1120">
    <property type="entry name" value="Carboxypeptidase-like, regulatory domain"/>
    <property type="match status" value="1"/>
</dbReference>
<comment type="caution">
    <text evidence="15">The sequence shown here is derived from an EMBL/GenBank/DDBJ whole genome shotgun (WGS) entry which is preliminary data.</text>
</comment>
<organism evidence="15 16">
    <name type="scientific">Arcicella rigui</name>
    <dbReference type="NCBI Taxonomy" id="797020"/>
    <lineage>
        <taxon>Bacteria</taxon>
        <taxon>Pseudomonadati</taxon>
        <taxon>Bacteroidota</taxon>
        <taxon>Cytophagia</taxon>
        <taxon>Cytophagales</taxon>
        <taxon>Flectobacillaceae</taxon>
        <taxon>Arcicella</taxon>
    </lineage>
</organism>
<comment type="similarity">
    <text evidence="10 11">Belongs to the TonB-dependent receptor family.</text>
</comment>
<proteinExistence type="inferred from homology"/>
<evidence type="ECO:0000256" key="1">
    <source>
        <dbReference type="ARBA" id="ARBA00004571"/>
    </source>
</evidence>
<keyword evidence="6 11" id="KW-0798">TonB box</keyword>
<evidence type="ECO:0000256" key="8">
    <source>
        <dbReference type="ARBA" id="ARBA00023170"/>
    </source>
</evidence>
<dbReference type="Pfam" id="PF00593">
    <property type="entry name" value="TonB_dep_Rec_b-barrel"/>
    <property type="match status" value="1"/>
</dbReference>
<keyword evidence="4 10" id="KW-0812">Transmembrane</keyword>
<dbReference type="EMBL" id="JAYFUM010000011">
    <property type="protein sequence ID" value="MEA5139695.1"/>
    <property type="molecule type" value="Genomic_DNA"/>
</dbReference>